<accession>X0S0P9</accession>
<protein>
    <recommendedName>
        <fullName evidence="2">NTP pyrophosphohydrolase MazG putative catalytic core domain-containing protein</fullName>
    </recommendedName>
</protein>
<dbReference type="SUPFAM" id="SSF101386">
    <property type="entry name" value="all-alpha NTP pyrophosphatases"/>
    <property type="match status" value="1"/>
</dbReference>
<organism evidence="1">
    <name type="scientific">marine sediment metagenome</name>
    <dbReference type="NCBI Taxonomy" id="412755"/>
    <lineage>
        <taxon>unclassified sequences</taxon>
        <taxon>metagenomes</taxon>
        <taxon>ecological metagenomes</taxon>
    </lineage>
</organism>
<gene>
    <name evidence="1" type="ORF">S01H1_14856</name>
</gene>
<comment type="caution">
    <text evidence="1">The sequence shown here is derived from an EMBL/GenBank/DDBJ whole genome shotgun (WGS) entry which is preliminary data.</text>
</comment>
<dbReference type="CDD" id="cd11542">
    <property type="entry name" value="NTP-PPase_u5"/>
    <property type="match status" value="1"/>
</dbReference>
<sequence>MTIAEIQQQVHRTAIEHGWWDTPRSTGEILMLMVTELAEAMEAYREGNPESDKIRGFSRMEEELADVIIRLLDLAGKEGLNIEAAVLAKMAYNEDRPYRHGGKIA</sequence>
<proteinExistence type="predicted"/>
<reference evidence="1" key="1">
    <citation type="journal article" date="2014" name="Front. Microbiol.">
        <title>High frequency of phylogenetically diverse reductive dehalogenase-homologous genes in deep subseafloor sedimentary metagenomes.</title>
        <authorList>
            <person name="Kawai M."/>
            <person name="Futagami T."/>
            <person name="Toyoda A."/>
            <person name="Takaki Y."/>
            <person name="Nishi S."/>
            <person name="Hori S."/>
            <person name="Arai W."/>
            <person name="Tsubouchi T."/>
            <person name="Morono Y."/>
            <person name="Uchiyama I."/>
            <person name="Ito T."/>
            <person name="Fujiyama A."/>
            <person name="Inagaki F."/>
            <person name="Takami H."/>
        </authorList>
    </citation>
    <scope>NUCLEOTIDE SEQUENCE</scope>
    <source>
        <strain evidence="1">Expedition CK06-06</strain>
    </source>
</reference>
<dbReference type="AlphaFoldDB" id="X0S0P9"/>
<evidence type="ECO:0008006" key="2">
    <source>
        <dbReference type="Google" id="ProtNLM"/>
    </source>
</evidence>
<dbReference type="Gene3D" id="1.10.287.1080">
    <property type="entry name" value="MazG-like"/>
    <property type="match status" value="1"/>
</dbReference>
<name>X0S0P9_9ZZZZ</name>
<evidence type="ECO:0000313" key="1">
    <source>
        <dbReference type="EMBL" id="GAF68846.1"/>
    </source>
</evidence>
<dbReference type="EMBL" id="BARS01007742">
    <property type="protein sequence ID" value="GAF68846.1"/>
    <property type="molecule type" value="Genomic_DNA"/>
</dbReference>